<dbReference type="EMBL" id="CYRY02043292">
    <property type="protein sequence ID" value="VCX37578.1"/>
    <property type="molecule type" value="Genomic_DNA"/>
</dbReference>
<dbReference type="Proteomes" id="UP000269945">
    <property type="component" value="Unassembled WGS sequence"/>
</dbReference>
<reference evidence="1 2" key="1">
    <citation type="submission" date="2018-10" db="EMBL/GenBank/DDBJ databases">
        <authorList>
            <person name="Ekblom R."/>
            <person name="Jareborg N."/>
        </authorList>
    </citation>
    <scope>NUCLEOTIDE SEQUENCE [LARGE SCALE GENOMIC DNA]</scope>
    <source>
        <tissue evidence="1">Muscle</tissue>
    </source>
</reference>
<proteinExistence type="predicted"/>
<protein>
    <submittedName>
        <fullName evidence="1">Uncharacterized protein</fullName>
    </submittedName>
</protein>
<keyword evidence="2" id="KW-1185">Reference proteome</keyword>
<comment type="caution">
    <text evidence="1">The sequence shown here is derived from an EMBL/GenBank/DDBJ whole genome shotgun (WGS) entry which is preliminary data.</text>
</comment>
<gene>
    <name evidence="1" type="ORF">BN2614_LOCUS1</name>
</gene>
<sequence>MESPHPRSYHVTSFPALSFTSAERPSWTIPTIVAQAPKCSLSFFPAALFQNTTFYEIPLFNWWLLGSLQSTEAGCQHPGRTCCLGPHSLLHPEESVAYHRHIIPAPSHLR</sequence>
<dbReference type="AlphaFoldDB" id="A0A9X9Q776"/>
<organism evidence="1 2">
    <name type="scientific">Gulo gulo</name>
    <name type="common">Wolverine</name>
    <name type="synonym">Gluton</name>
    <dbReference type="NCBI Taxonomy" id="48420"/>
    <lineage>
        <taxon>Eukaryota</taxon>
        <taxon>Metazoa</taxon>
        <taxon>Chordata</taxon>
        <taxon>Craniata</taxon>
        <taxon>Vertebrata</taxon>
        <taxon>Euteleostomi</taxon>
        <taxon>Mammalia</taxon>
        <taxon>Eutheria</taxon>
        <taxon>Laurasiatheria</taxon>
        <taxon>Carnivora</taxon>
        <taxon>Caniformia</taxon>
        <taxon>Musteloidea</taxon>
        <taxon>Mustelidae</taxon>
        <taxon>Guloninae</taxon>
        <taxon>Gulo</taxon>
    </lineage>
</organism>
<evidence type="ECO:0000313" key="2">
    <source>
        <dbReference type="Proteomes" id="UP000269945"/>
    </source>
</evidence>
<name>A0A9X9Q776_GULGU</name>
<accession>A0A9X9Q776</accession>
<evidence type="ECO:0000313" key="1">
    <source>
        <dbReference type="EMBL" id="VCX37578.1"/>
    </source>
</evidence>